<dbReference type="AlphaFoldDB" id="A0A382WQW7"/>
<reference evidence="1" key="1">
    <citation type="submission" date="2018-05" db="EMBL/GenBank/DDBJ databases">
        <authorList>
            <person name="Lanie J.A."/>
            <person name="Ng W.-L."/>
            <person name="Kazmierczak K.M."/>
            <person name="Andrzejewski T.M."/>
            <person name="Davidsen T.M."/>
            <person name="Wayne K.J."/>
            <person name="Tettelin H."/>
            <person name="Glass J.I."/>
            <person name="Rusch D."/>
            <person name="Podicherti R."/>
            <person name="Tsui H.-C.T."/>
            <person name="Winkler M.E."/>
        </authorList>
    </citation>
    <scope>NUCLEOTIDE SEQUENCE</scope>
</reference>
<dbReference type="EMBL" id="UINC01161301">
    <property type="protein sequence ID" value="SVD60411.1"/>
    <property type="molecule type" value="Genomic_DNA"/>
</dbReference>
<accession>A0A382WQW7</accession>
<gene>
    <name evidence="1" type="ORF">METZ01_LOCUS413265</name>
</gene>
<protein>
    <submittedName>
        <fullName evidence="1">Uncharacterized protein</fullName>
    </submittedName>
</protein>
<evidence type="ECO:0000313" key="1">
    <source>
        <dbReference type="EMBL" id="SVD60411.1"/>
    </source>
</evidence>
<sequence>MEKFITKLKTMINPRKFYIKLLRDIVLYDNQYVIMKCDAACSLYTFSEHEALALVDNKSTGVRELMNKWIKFTNNNKTLKEFCIYKNMVPNIMLSCAENLKFREQPLTNYNNYGVFKLPLQFKKNEKRTIIPNPDKLNEWEVNVKGIKKEGKDGVFPFLTNIKYTKDMSNSHKARTSLEKIIKKIRDSYGEKTPFVIISINCRSGICTNIEYMKRSREINGGLKNKKKVKAKKIIGSLKKRKRKN</sequence>
<organism evidence="1">
    <name type="scientific">marine metagenome</name>
    <dbReference type="NCBI Taxonomy" id="408172"/>
    <lineage>
        <taxon>unclassified sequences</taxon>
        <taxon>metagenomes</taxon>
        <taxon>ecological metagenomes</taxon>
    </lineage>
</organism>
<proteinExistence type="predicted"/>
<name>A0A382WQW7_9ZZZZ</name>